<dbReference type="SMART" id="SM00382">
    <property type="entry name" value="AAA"/>
    <property type="match status" value="2"/>
</dbReference>
<dbReference type="InterPro" id="IPR017871">
    <property type="entry name" value="ABC_transporter-like_CS"/>
</dbReference>
<dbReference type="PROSITE" id="PS50893">
    <property type="entry name" value="ABC_TRANSPORTER_2"/>
    <property type="match status" value="2"/>
</dbReference>
<feature type="transmembrane region" description="Helical" evidence="10">
    <location>
        <begin position="222"/>
        <end position="243"/>
    </location>
</feature>
<feature type="transmembrane region" description="Helical" evidence="10">
    <location>
        <begin position="965"/>
        <end position="986"/>
    </location>
</feature>
<protein>
    <recommendedName>
        <fullName evidence="11">ABC transporter domain-containing protein</fullName>
    </recommendedName>
</protein>
<dbReference type="Proteomes" id="UP001447188">
    <property type="component" value="Unassembled WGS sequence"/>
</dbReference>
<feature type="transmembrane region" description="Helical" evidence="10">
    <location>
        <begin position="1071"/>
        <end position="1096"/>
    </location>
</feature>
<feature type="transmembrane region" description="Helical" evidence="10">
    <location>
        <begin position="359"/>
        <end position="381"/>
    </location>
</feature>
<keyword evidence="9 10" id="KW-0472">Membrane</keyword>
<dbReference type="EMBL" id="JBBBZM010000140">
    <property type="protein sequence ID" value="KAL0633032.1"/>
    <property type="molecule type" value="Genomic_DNA"/>
</dbReference>
<evidence type="ECO:0000256" key="1">
    <source>
        <dbReference type="ARBA" id="ARBA00004141"/>
    </source>
</evidence>
<keyword evidence="3" id="KW-0813">Transport</keyword>
<keyword evidence="4 10" id="KW-0812">Transmembrane</keyword>
<keyword evidence="5" id="KW-0677">Repeat</keyword>
<feature type="transmembrane region" description="Helical" evidence="10">
    <location>
        <begin position="801"/>
        <end position="822"/>
    </location>
</feature>
<evidence type="ECO:0000256" key="3">
    <source>
        <dbReference type="ARBA" id="ARBA00022448"/>
    </source>
</evidence>
<keyword evidence="13" id="KW-1185">Reference proteome</keyword>
<evidence type="ECO:0000256" key="7">
    <source>
        <dbReference type="ARBA" id="ARBA00022840"/>
    </source>
</evidence>
<dbReference type="InterPro" id="IPR027417">
    <property type="entry name" value="P-loop_NTPase"/>
</dbReference>
<accession>A0ABR3GAQ8</accession>
<evidence type="ECO:0000256" key="8">
    <source>
        <dbReference type="ARBA" id="ARBA00022989"/>
    </source>
</evidence>
<gene>
    <name evidence="12" type="ORF">Q9L58_008095</name>
</gene>
<dbReference type="InterPro" id="IPR013525">
    <property type="entry name" value="ABC2_TM"/>
</dbReference>
<dbReference type="Pfam" id="PF00005">
    <property type="entry name" value="ABC_tran"/>
    <property type="match status" value="2"/>
</dbReference>
<dbReference type="PANTHER" id="PTHR19229:SF36">
    <property type="entry name" value="ATP-BINDING CASSETTE SUB-FAMILY A MEMBER 2"/>
    <property type="match status" value="1"/>
</dbReference>
<feature type="transmembrane region" description="Helical" evidence="10">
    <location>
        <begin position="306"/>
        <end position="328"/>
    </location>
</feature>
<dbReference type="InterPro" id="IPR003439">
    <property type="entry name" value="ABC_transporter-like_ATP-bd"/>
</dbReference>
<evidence type="ECO:0000256" key="4">
    <source>
        <dbReference type="ARBA" id="ARBA00022692"/>
    </source>
</evidence>
<evidence type="ECO:0000256" key="9">
    <source>
        <dbReference type="ARBA" id="ARBA00023136"/>
    </source>
</evidence>
<reference evidence="12 13" key="1">
    <citation type="submission" date="2024-02" db="EMBL/GenBank/DDBJ databases">
        <title>Discinaceae phylogenomics.</title>
        <authorList>
            <person name="Dirks A.C."/>
            <person name="James T.Y."/>
        </authorList>
    </citation>
    <scope>NUCLEOTIDE SEQUENCE [LARGE SCALE GENOMIC DNA]</scope>
    <source>
        <strain evidence="12 13">ACD0624</strain>
    </source>
</reference>
<proteinExistence type="inferred from homology"/>
<dbReference type="SUPFAM" id="SSF52540">
    <property type="entry name" value="P-loop containing nucleoside triphosphate hydrolases"/>
    <property type="match status" value="2"/>
</dbReference>
<feature type="transmembrane region" description="Helical" evidence="10">
    <location>
        <begin position="24"/>
        <end position="44"/>
    </location>
</feature>
<dbReference type="CDD" id="cd03263">
    <property type="entry name" value="ABC_subfamily_A"/>
    <property type="match status" value="2"/>
</dbReference>
<keyword evidence="7" id="KW-0067">ATP-binding</keyword>
<feature type="transmembrane region" description="Helical" evidence="10">
    <location>
        <begin position="1036"/>
        <end position="1059"/>
    </location>
</feature>
<feature type="transmembrane region" description="Helical" evidence="10">
    <location>
        <begin position="334"/>
        <end position="352"/>
    </location>
</feature>
<dbReference type="Pfam" id="PF12698">
    <property type="entry name" value="ABC2_membrane_3"/>
    <property type="match status" value="2"/>
</dbReference>
<feature type="transmembrane region" description="Helical" evidence="10">
    <location>
        <begin position="414"/>
        <end position="434"/>
    </location>
</feature>
<feature type="transmembrane region" description="Helical" evidence="10">
    <location>
        <begin position="1151"/>
        <end position="1173"/>
    </location>
</feature>
<dbReference type="InterPro" id="IPR003593">
    <property type="entry name" value="AAA+_ATPase"/>
</dbReference>
<comment type="similarity">
    <text evidence="2">Belongs to the ABC transporter superfamily. ABCA family.</text>
</comment>
<feature type="domain" description="ABC transporter" evidence="11">
    <location>
        <begin position="456"/>
        <end position="689"/>
    </location>
</feature>
<feature type="transmembrane region" description="Helical" evidence="10">
    <location>
        <begin position="273"/>
        <end position="294"/>
    </location>
</feature>
<comment type="subcellular location">
    <subcellularLocation>
        <location evidence="1">Membrane</location>
        <topology evidence="1">Multi-pass membrane protein</topology>
    </subcellularLocation>
</comment>
<sequence length="1579" mass="172900">MGALARQTWTLHKKNLRIIALRHWFSTFLRCFLLPVIFVSCISLSRNLLVAPARFGVGTPAPIKDLSSTLAAQNNQKLVFVTKNLGGEVQELVDELASSLRAAGGNVVILQDPDIELGRECKQSIRGSSNCFAAVVFSGSPGTTGGPWDYILRGDSSYGLKNIYVDSNDDDVNTFLLPVVYAVDKAIANKTHPGSADDVAVKGFMYTSKTQKERDDGIRVSYMETIINFVSIVLFLGHVGIIYHQTGFEATERERGMSTLLEAMGVSKAARLISYHTSFSSMYFIGWVVMGVTISKGLFSSTSPALVIVWYVLTGLACTSWSIFAGAFFKRAQLSGITTTLVTLIIGIIAQTRTKPSTAVVAILSFLFPSCNFVFMSIQIARYESKELGGSLLGVPQEETLGVFKEQTSKLPGIGLFIFLIVQIVGYLFLAAVVEKWLYGTGLGDHKLTTDPNNAVELRGFTKRYTPSIFGHFLSSGKKETVTAVNGLDIDVRQGQVLVLLGANGSGKTTTLEAISGLAKVSEGEILINAAGNGHIGICPQKNVFWDELTVTEHIYYWNKLKCPGDSKETLQQLIANCDLTPKKSAYSRNLSGGQKRKLQLAIMFTGGSTICAIDEVSSGLDPLSRRKIWDIVLAARGERTIILTTHFLDEADLLADDIAVLSKGTLKCKGSAVELKSLMGGGYRINVPRSNAPELDGIPTKKMFDQTVYNAPDSAAAGRIVDRLEALGVEEYHVSGPTIEDVFLKVAEETSEMQEQSDEALGEGEKGEQNVNLYAGRHLGMLQQTWVMFRKRLTILRRNYFPILAAVVLPIVVVGCCIAFLKKFKRSECFSREKSNYYDYPSLLTFNYFYDVLLGPQSQFGGVDFNRAFLGGSNGSVFSDTHYVDTFNQFSDYISNNHKNLSSGGVFLDSNKTATYAFLASNDIMDSLTLQHSVGNILLNQSVRASYSKFDLMWGPDRGNTLEFLVYLGAAFVLFPAFFVLYPTIERIRHVRALHYSNGVRALPLWLAYLLFDFIQVLVVVAVSSALIITGTGNVWYNFGCLALVMVLYGITSILLAYNVSLIAKSQLSAFAALAGGQLAMFLIYFVSVILVFTYAPADKIDKHLLIVHFTLSIISPIANFARAVFVALNMFSVSCDGDQLASNPAEMRLYGGPVLYLIAQSLFLFGLLLWWDSGQFRLRMWGSRKVTAKDSSEEEQEVGTLGGEKKFIGEETKRVGSSDDGLKVMHLTKSFGRKIVAVDDVTFGVPRGEVFALLGPNGAGKTTTINMIRGDMAPDSGEIFVENISVQGNRPAARSHLGVCPQFDAMDRMTVVEHLRFYAKVRGVEDVEHNVAQVIKAVGLEAFKSRMAEKLSGGNKRKLSLGIALMGNPTVLLLDEPSSGMDAASKRIMWKTLAGVTHGRSLVLTTHSMEEADALASRAGILAKGMLAVGTGEELRRRWGDGYHVHLVLKSAPASTVDEMAHLKSWVLDKFRGAVVEDRSFHGQMRFSAPTYGGEDDVEASEEDTIDSVDSVRATKKGKGVNRVFKILEGSKAELGLEFYSVSQSTLDQVFLAIVGDSNVAEEGYGKPEKKSWWKRS</sequence>
<keyword evidence="8 10" id="KW-1133">Transmembrane helix</keyword>
<evidence type="ECO:0000256" key="5">
    <source>
        <dbReference type="ARBA" id="ARBA00022737"/>
    </source>
</evidence>
<name>A0ABR3GAQ8_9PEZI</name>
<evidence type="ECO:0000259" key="11">
    <source>
        <dbReference type="PROSITE" id="PS50893"/>
    </source>
</evidence>
<evidence type="ECO:0000256" key="6">
    <source>
        <dbReference type="ARBA" id="ARBA00022741"/>
    </source>
</evidence>
<evidence type="ECO:0000256" key="10">
    <source>
        <dbReference type="SAM" id="Phobius"/>
    </source>
</evidence>
<dbReference type="PROSITE" id="PS00211">
    <property type="entry name" value="ABC_TRANSPORTER_1"/>
    <property type="match status" value="2"/>
</dbReference>
<evidence type="ECO:0000313" key="13">
    <source>
        <dbReference type="Proteomes" id="UP001447188"/>
    </source>
</evidence>
<feature type="transmembrane region" description="Helical" evidence="10">
    <location>
        <begin position="1007"/>
        <end position="1030"/>
    </location>
</feature>
<evidence type="ECO:0000256" key="2">
    <source>
        <dbReference type="ARBA" id="ARBA00008869"/>
    </source>
</evidence>
<dbReference type="PANTHER" id="PTHR19229">
    <property type="entry name" value="ATP-BINDING CASSETTE TRANSPORTER SUBFAMILY A ABCA"/>
    <property type="match status" value="1"/>
</dbReference>
<feature type="transmembrane region" description="Helical" evidence="10">
    <location>
        <begin position="1108"/>
        <end position="1130"/>
    </location>
</feature>
<dbReference type="InterPro" id="IPR026082">
    <property type="entry name" value="ABCA"/>
</dbReference>
<comment type="caution">
    <text evidence="12">The sequence shown here is derived from an EMBL/GenBank/DDBJ whole genome shotgun (WGS) entry which is preliminary data.</text>
</comment>
<dbReference type="Gene3D" id="3.40.50.300">
    <property type="entry name" value="P-loop containing nucleotide triphosphate hydrolases"/>
    <property type="match status" value="2"/>
</dbReference>
<evidence type="ECO:0000313" key="12">
    <source>
        <dbReference type="EMBL" id="KAL0633032.1"/>
    </source>
</evidence>
<keyword evidence="6" id="KW-0547">Nucleotide-binding</keyword>
<feature type="domain" description="ABC transporter" evidence="11">
    <location>
        <begin position="1224"/>
        <end position="1450"/>
    </location>
</feature>
<organism evidence="12 13">
    <name type="scientific">Discina gigas</name>
    <dbReference type="NCBI Taxonomy" id="1032678"/>
    <lineage>
        <taxon>Eukaryota</taxon>
        <taxon>Fungi</taxon>
        <taxon>Dikarya</taxon>
        <taxon>Ascomycota</taxon>
        <taxon>Pezizomycotina</taxon>
        <taxon>Pezizomycetes</taxon>
        <taxon>Pezizales</taxon>
        <taxon>Discinaceae</taxon>
        <taxon>Discina</taxon>
    </lineage>
</organism>